<comment type="caution">
    <text evidence="2">The sequence shown here is derived from an EMBL/GenBank/DDBJ whole genome shotgun (WGS) entry which is preliminary data.</text>
</comment>
<evidence type="ECO:0000313" key="3">
    <source>
        <dbReference type="Proteomes" id="UP001305779"/>
    </source>
</evidence>
<organism evidence="2 3">
    <name type="scientific">Zasmidium cellare</name>
    <name type="common">Wine cellar mold</name>
    <name type="synonym">Racodium cellare</name>
    <dbReference type="NCBI Taxonomy" id="395010"/>
    <lineage>
        <taxon>Eukaryota</taxon>
        <taxon>Fungi</taxon>
        <taxon>Dikarya</taxon>
        <taxon>Ascomycota</taxon>
        <taxon>Pezizomycotina</taxon>
        <taxon>Dothideomycetes</taxon>
        <taxon>Dothideomycetidae</taxon>
        <taxon>Mycosphaerellales</taxon>
        <taxon>Mycosphaerellaceae</taxon>
        <taxon>Zasmidium</taxon>
    </lineage>
</organism>
<evidence type="ECO:0000313" key="2">
    <source>
        <dbReference type="EMBL" id="KAK4499208.1"/>
    </source>
</evidence>
<keyword evidence="3" id="KW-1185">Reference proteome</keyword>
<proteinExistence type="predicted"/>
<protein>
    <submittedName>
        <fullName evidence="2">Uncharacterized protein</fullName>
    </submittedName>
</protein>
<reference evidence="2 3" key="1">
    <citation type="journal article" date="2023" name="G3 (Bethesda)">
        <title>A chromosome-level genome assembly of Zasmidium syzygii isolated from banana leaves.</title>
        <authorList>
            <person name="van Westerhoven A.C."/>
            <person name="Mehrabi R."/>
            <person name="Talebi R."/>
            <person name="Steentjes M.B.F."/>
            <person name="Corcolon B."/>
            <person name="Chong P.A."/>
            <person name="Kema G.H.J."/>
            <person name="Seidl M.F."/>
        </authorList>
    </citation>
    <scope>NUCLEOTIDE SEQUENCE [LARGE SCALE GENOMIC DNA]</scope>
    <source>
        <strain evidence="2 3">P124</strain>
    </source>
</reference>
<dbReference type="PANTHER" id="PTHR42085:SF2">
    <property type="entry name" value="F-BOX DOMAIN-CONTAINING PROTEIN"/>
    <property type="match status" value="1"/>
</dbReference>
<sequence>MEDSLAESLRTLAIDEGENASNTNRCLLLELLPAELRLEIYELALRMDPPVITIDLRYPTPPHRQTSPNLTCPDRPHDGDQHHPNPPIPTAFLLTCHQIHHEASPILYAINKIHIHAPIFTPKPRSHLDNSGIVLERLHRIAHLAHLLTNITLSLGRLHSLGSIRWMDFFTRWNAAVPAIKALREGVKGEVEVEFQTVLGKAGVVWLRFGVGSLEEVERGLAGGVRVRGGKVADMDEREGERLGALRRTVGRTLFEGDG</sequence>
<feature type="compositionally biased region" description="Basic and acidic residues" evidence="1">
    <location>
        <begin position="74"/>
        <end position="83"/>
    </location>
</feature>
<dbReference type="Proteomes" id="UP001305779">
    <property type="component" value="Unassembled WGS sequence"/>
</dbReference>
<name>A0ABR0EDS1_ZASCE</name>
<accession>A0ABR0EDS1</accession>
<evidence type="ECO:0000256" key="1">
    <source>
        <dbReference type="SAM" id="MobiDB-lite"/>
    </source>
</evidence>
<gene>
    <name evidence="2" type="ORF">PRZ48_009721</name>
</gene>
<feature type="region of interest" description="Disordered" evidence="1">
    <location>
        <begin position="57"/>
        <end position="86"/>
    </location>
</feature>
<dbReference type="PANTHER" id="PTHR42085">
    <property type="entry name" value="F-BOX DOMAIN-CONTAINING PROTEIN"/>
    <property type="match status" value="1"/>
</dbReference>
<dbReference type="InterPro" id="IPR038883">
    <property type="entry name" value="AN11006-like"/>
</dbReference>
<dbReference type="EMBL" id="JAXOVC010000007">
    <property type="protein sequence ID" value="KAK4499208.1"/>
    <property type="molecule type" value="Genomic_DNA"/>
</dbReference>